<feature type="compositionally biased region" description="Gly residues" evidence="1">
    <location>
        <begin position="506"/>
        <end position="515"/>
    </location>
</feature>
<dbReference type="InterPro" id="IPR016024">
    <property type="entry name" value="ARM-type_fold"/>
</dbReference>
<dbReference type="SMART" id="SM00220">
    <property type="entry name" value="S_TKc"/>
    <property type="match status" value="1"/>
</dbReference>
<dbReference type="InterPro" id="IPR011989">
    <property type="entry name" value="ARM-like"/>
</dbReference>
<dbReference type="Gene3D" id="1.10.510.10">
    <property type="entry name" value="Transferase(Phosphotransferase) domain 1"/>
    <property type="match status" value="1"/>
</dbReference>
<organism evidence="3 4">
    <name type="scientific">Diacronema lutheri</name>
    <name type="common">Unicellular marine alga</name>
    <name type="synonym">Monochrysis lutheri</name>
    <dbReference type="NCBI Taxonomy" id="2081491"/>
    <lineage>
        <taxon>Eukaryota</taxon>
        <taxon>Haptista</taxon>
        <taxon>Haptophyta</taxon>
        <taxon>Pavlovophyceae</taxon>
        <taxon>Pavlovales</taxon>
        <taxon>Pavlovaceae</taxon>
        <taxon>Diacronema</taxon>
    </lineage>
</organism>
<sequence>MAEVAVSLVLNSAIQACRAAWQAYNAGTWNRKMAAMLCDEWRRLESRLTQLASDNIDAATQAQPLGALTKLAGETAEFVAKYTSRSRAQRMRCVLRDGARMRDLAERLAVLQQRLQLSLHIDATSALRLRERLAEYDVADLEAEAKAMQELVDELHARASGARGSATASAGGARVDEQIDAAALDTLLDEMLGVLHAARSDETRAAAARQQTFAHEIAPSHVSRAEPLYRAGVAGELYAGTYQGVTRVALKYVYGGSEAAADEMRRDVAFQRAMGGPNVLQVYGAMTRDPSRLCLVLELAPDGSLLDAMRARSHDPLPAAELARCARDVVAGVEHLHARQVHHGDLKSANVLRCAGGVWKLCDFGLARAWCTTRATRSTGGGAAGTLPWMAPELLDRARDRMAMRDKVDCYALGCVFYELLAWRTPWEGKSDAIVFDAVRAGERPRLPVDRRPAAALRPLINEMAQLWAHEPLDRPPVDLALVARVQCVVEAAEAADAAAAAVAAAGGGDDGGAQGARAQQPAPPPLDAPPPVAQRRPPTAVQLNVMSWPQLVAAVRAGAAPADGAGSGGEDWVAAMAERAEEAAAAIVAVCRRTMADVASCERAANAGALEAVVAAMRSHAADTGVQEVACAALKIVCNGGDAAGLLRKQRAAVADALEAVVAAMRAHAADTGVQKAACWALANVCASTDAAGLAREQRAAEAGALEAVVAAMRAHASDTGVQEVACSALAKLCSGGDAAGLAREQRAAEAGALKAVVAAMRAHAADARVQERACAALANICEGDDAAGLARKQRAAEAGAFEAVVAAMRAHPAATGVQERACSALANICSGGDAAGLAREQRAAEAGALDAVVAAMRAHAADTGVQKAACWALANVCASTDAAGLAREQRAAEAGALEAVVAAMRAHAADTGVQKAACWALGNIYEGDDAAGLARKQRAAEVGALEAMVNAMRAHAADTGV</sequence>
<feature type="domain" description="Protein kinase" evidence="2">
    <location>
        <begin position="223"/>
        <end position="490"/>
    </location>
</feature>
<accession>A0A8J6CBB2</accession>
<dbReference type="PROSITE" id="PS50011">
    <property type="entry name" value="PROTEIN_KINASE_DOM"/>
    <property type="match status" value="1"/>
</dbReference>
<dbReference type="Pfam" id="PF23744">
    <property type="entry name" value="ARM_LRRK2"/>
    <property type="match status" value="1"/>
</dbReference>
<evidence type="ECO:0000313" key="3">
    <source>
        <dbReference type="EMBL" id="KAG8463520.1"/>
    </source>
</evidence>
<feature type="region of interest" description="Disordered" evidence="1">
    <location>
        <begin position="506"/>
        <end position="537"/>
    </location>
</feature>
<keyword evidence="4" id="KW-1185">Reference proteome</keyword>
<evidence type="ECO:0000313" key="4">
    <source>
        <dbReference type="Proteomes" id="UP000751190"/>
    </source>
</evidence>
<dbReference type="InterPro" id="IPR011009">
    <property type="entry name" value="Kinase-like_dom_sf"/>
</dbReference>
<dbReference type="InterPro" id="IPR000225">
    <property type="entry name" value="Armadillo"/>
</dbReference>
<dbReference type="InterPro" id="IPR056597">
    <property type="entry name" value="ARM_LRRK2"/>
</dbReference>
<feature type="compositionally biased region" description="Pro residues" evidence="1">
    <location>
        <begin position="522"/>
        <end position="533"/>
    </location>
</feature>
<dbReference type="OMA" id="QKAACWA"/>
<dbReference type="Pfam" id="PF00069">
    <property type="entry name" value="Pkinase"/>
    <property type="match status" value="1"/>
</dbReference>
<dbReference type="SUPFAM" id="SSF56112">
    <property type="entry name" value="Protein kinase-like (PK-like)"/>
    <property type="match status" value="1"/>
</dbReference>
<dbReference type="Proteomes" id="UP000751190">
    <property type="component" value="Unassembled WGS sequence"/>
</dbReference>
<evidence type="ECO:0000259" key="2">
    <source>
        <dbReference type="PROSITE" id="PS50011"/>
    </source>
</evidence>
<reference evidence="3" key="1">
    <citation type="submission" date="2021-05" db="EMBL/GenBank/DDBJ databases">
        <title>The genome of the haptophyte Pavlova lutheri (Diacronema luteri, Pavlovales) - a model for lipid biosynthesis in eukaryotic algae.</title>
        <authorList>
            <person name="Hulatt C.J."/>
            <person name="Posewitz M.C."/>
        </authorList>
    </citation>
    <scope>NUCLEOTIDE SEQUENCE</scope>
    <source>
        <strain evidence="3">NIVA-4/92</strain>
    </source>
</reference>
<dbReference type="SMART" id="SM00185">
    <property type="entry name" value="ARM"/>
    <property type="match status" value="7"/>
</dbReference>
<dbReference type="PANTHER" id="PTHR44329">
    <property type="entry name" value="SERINE/THREONINE-PROTEIN KINASE TNNI3K-RELATED"/>
    <property type="match status" value="1"/>
</dbReference>
<protein>
    <recommendedName>
        <fullName evidence="2">Protein kinase domain-containing protein</fullName>
    </recommendedName>
</protein>
<dbReference type="InterPro" id="IPR051681">
    <property type="entry name" value="Ser/Thr_Kinases-Pseudokinases"/>
</dbReference>
<comment type="caution">
    <text evidence="3">The sequence shown here is derived from an EMBL/GenBank/DDBJ whole genome shotgun (WGS) entry which is preliminary data.</text>
</comment>
<dbReference type="InterPro" id="IPR000719">
    <property type="entry name" value="Prot_kinase_dom"/>
</dbReference>
<gene>
    <name evidence="3" type="ORF">KFE25_005031</name>
</gene>
<name>A0A8J6CBB2_DIALT</name>
<dbReference type="EMBL" id="JAGTXO010000016">
    <property type="protein sequence ID" value="KAG8463520.1"/>
    <property type="molecule type" value="Genomic_DNA"/>
</dbReference>
<dbReference type="GO" id="GO:0005524">
    <property type="term" value="F:ATP binding"/>
    <property type="evidence" value="ECO:0007669"/>
    <property type="project" value="InterPro"/>
</dbReference>
<dbReference type="Pfam" id="PF00514">
    <property type="entry name" value="Arm"/>
    <property type="match status" value="2"/>
</dbReference>
<dbReference type="GO" id="GO:0004674">
    <property type="term" value="F:protein serine/threonine kinase activity"/>
    <property type="evidence" value="ECO:0007669"/>
    <property type="project" value="TreeGrafter"/>
</dbReference>
<proteinExistence type="predicted"/>
<dbReference type="AlphaFoldDB" id="A0A8J6CBB2"/>
<dbReference type="OrthoDB" id="449062at2759"/>
<evidence type="ECO:0000256" key="1">
    <source>
        <dbReference type="SAM" id="MobiDB-lite"/>
    </source>
</evidence>
<dbReference type="SUPFAM" id="SSF48371">
    <property type="entry name" value="ARM repeat"/>
    <property type="match status" value="1"/>
</dbReference>
<dbReference type="Gene3D" id="1.25.10.10">
    <property type="entry name" value="Leucine-rich Repeat Variant"/>
    <property type="match status" value="2"/>
</dbReference>